<keyword evidence="5" id="KW-1185">Reference proteome</keyword>
<dbReference type="OrthoDB" id="9988029at2759"/>
<feature type="region of interest" description="Disordered" evidence="3">
    <location>
        <begin position="96"/>
        <end position="118"/>
    </location>
</feature>
<evidence type="ECO:0000256" key="3">
    <source>
        <dbReference type="SAM" id="MobiDB-lite"/>
    </source>
</evidence>
<comment type="caution">
    <text evidence="4">The sequence shown here is derived from an EMBL/GenBank/DDBJ whole genome shotgun (WGS) entry which is preliminary data.</text>
</comment>
<sequence length="403" mass="44812">MCAPTEDTLLAYQPIPWPAFLPPYFFLHAHVLGCTCIHATHTNAYTRAQCHSTAKVAPPSSVFFLSDGHTHVHTPPLRLVLLTGGDWAMPSACAAPPAPRLSSSKAASAMKKDSNDRHRSINAGGKIKSHSASVDDLQEAILQLLPRRASEEDAVAYIDVNGPVDSNQTLIRYDIPYAPGDPRRSLRLRKSLGLGAEERVVDPNVRVVIDSFITPRRWVNASTGVVWVQHASPFPSSRIEAAETQERLHAQLQAHQARRTGTSPIRSLLVAECMLEVLRQVTAECWERGLLLLHVHSERVAAQAAHRRLFESRVGHAFRLALKGEKDVAKVEEDIAALKQRIELLGQEEADLRRLCSEFEKHAEEQVLIENKEHNDALTKLKREGVQKRAQLEQQLVIPANLQ</sequence>
<keyword evidence="1 2" id="KW-0175">Coiled coil</keyword>
<evidence type="ECO:0000313" key="4">
    <source>
        <dbReference type="EMBL" id="GET88357.1"/>
    </source>
</evidence>
<dbReference type="PANTHER" id="PTHR13183:SF1">
    <property type="entry name" value="ARM LIGHT CHAIN, AXONEMAL, PUTATIVE-RELATED"/>
    <property type="match status" value="1"/>
</dbReference>
<gene>
    <name evidence="4" type="ORF">LtaPh_2111900</name>
</gene>
<accession>A0A640KKY5</accession>
<name>A0A640KKY5_LEITA</name>
<evidence type="ECO:0000256" key="1">
    <source>
        <dbReference type="ARBA" id="ARBA00023054"/>
    </source>
</evidence>
<protein>
    <submittedName>
        <fullName evidence="4">Dynein arm light chain, putative</fullName>
    </submittedName>
</protein>
<dbReference type="InterPro" id="IPR019347">
    <property type="entry name" value="Axonemal_dynein_light_chain"/>
</dbReference>
<organism evidence="4 5">
    <name type="scientific">Leishmania tarentolae</name>
    <name type="common">Sauroleishmania tarentolae</name>
    <dbReference type="NCBI Taxonomy" id="5689"/>
    <lineage>
        <taxon>Eukaryota</taxon>
        <taxon>Discoba</taxon>
        <taxon>Euglenozoa</taxon>
        <taxon>Kinetoplastea</taxon>
        <taxon>Metakinetoplastina</taxon>
        <taxon>Trypanosomatida</taxon>
        <taxon>Trypanosomatidae</taxon>
        <taxon>Leishmaniinae</taxon>
        <taxon>Leishmania</taxon>
        <taxon>lizard Leishmania</taxon>
    </lineage>
</organism>
<dbReference type="Proteomes" id="UP000419144">
    <property type="component" value="Unassembled WGS sequence"/>
</dbReference>
<dbReference type="AlphaFoldDB" id="A0A640KKY5"/>
<evidence type="ECO:0000256" key="2">
    <source>
        <dbReference type="SAM" id="Coils"/>
    </source>
</evidence>
<dbReference type="GO" id="GO:0045504">
    <property type="term" value="F:dynein heavy chain binding"/>
    <property type="evidence" value="ECO:0007669"/>
    <property type="project" value="TreeGrafter"/>
</dbReference>
<dbReference type="Pfam" id="PF10211">
    <property type="entry name" value="Ax_dynein_light"/>
    <property type="match status" value="1"/>
</dbReference>
<feature type="compositionally biased region" description="Low complexity" evidence="3">
    <location>
        <begin position="96"/>
        <end position="109"/>
    </location>
</feature>
<dbReference type="VEuPathDB" id="TriTrypDB:LtaPh_2111900"/>
<evidence type="ECO:0000313" key="5">
    <source>
        <dbReference type="Proteomes" id="UP000419144"/>
    </source>
</evidence>
<reference evidence="4" key="1">
    <citation type="submission" date="2019-11" db="EMBL/GenBank/DDBJ databases">
        <title>Leishmania tarentolae CDS.</title>
        <authorList>
            <person name="Goto Y."/>
            <person name="Yamagishi J."/>
        </authorList>
    </citation>
    <scope>NUCLEOTIDE SEQUENCE [LARGE SCALE GENOMIC DNA]</scope>
    <source>
        <strain evidence="4">Parrot Tar II</strain>
    </source>
</reference>
<proteinExistence type="predicted"/>
<dbReference type="EMBL" id="BLBS01000026">
    <property type="protein sequence ID" value="GET88357.1"/>
    <property type="molecule type" value="Genomic_DNA"/>
</dbReference>
<dbReference type="PANTHER" id="PTHR13183">
    <property type="entry name" value="AXONEMAL INNER ARM DYNEIN LIGHT CHAIN 28"/>
    <property type="match status" value="1"/>
</dbReference>
<feature type="coiled-coil region" evidence="2">
    <location>
        <begin position="321"/>
        <end position="384"/>
    </location>
</feature>
<dbReference type="GO" id="GO:0005930">
    <property type="term" value="C:axoneme"/>
    <property type="evidence" value="ECO:0007669"/>
    <property type="project" value="TreeGrafter"/>
</dbReference>